<keyword evidence="7" id="KW-0175">Coiled coil</keyword>
<evidence type="ECO:0000313" key="13">
    <source>
        <dbReference type="Proteomes" id="UP001465755"/>
    </source>
</evidence>
<dbReference type="InterPro" id="IPR010989">
    <property type="entry name" value="SNARE"/>
</dbReference>
<dbReference type="GO" id="GO:0005783">
    <property type="term" value="C:endoplasmic reticulum"/>
    <property type="evidence" value="ECO:0007669"/>
    <property type="project" value="TreeGrafter"/>
</dbReference>
<gene>
    <name evidence="12" type="ORF">WJX73_002415</name>
</gene>
<evidence type="ECO:0000256" key="4">
    <source>
        <dbReference type="ARBA" id="ARBA00022692"/>
    </source>
</evidence>
<dbReference type="InterPro" id="IPR000727">
    <property type="entry name" value="T_SNARE_dom"/>
</dbReference>
<dbReference type="AlphaFoldDB" id="A0AAW1NLW9"/>
<evidence type="ECO:0000256" key="10">
    <source>
        <dbReference type="SAM" id="Phobius"/>
    </source>
</evidence>
<dbReference type="SUPFAM" id="SSF47661">
    <property type="entry name" value="t-snare proteins"/>
    <property type="match status" value="1"/>
</dbReference>
<evidence type="ECO:0000256" key="2">
    <source>
        <dbReference type="ARBA" id="ARBA00009063"/>
    </source>
</evidence>
<proteinExistence type="inferred from homology"/>
<keyword evidence="5" id="KW-0653">Protein transport</keyword>
<keyword evidence="13" id="KW-1185">Reference proteome</keyword>
<dbReference type="GO" id="GO:0031201">
    <property type="term" value="C:SNARE complex"/>
    <property type="evidence" value="ECO:0007669"/>
    <property type="project" value="TreeGrafter"/>
</dbReference>
<evidence type="ECO:0000256" key="3">
    <source>
        <dbReference type="ARBA" id="ARBA00022448"/>
    </source>
</evidence>
<feature type="transmembrane region" description="Helical" evidence="10">
    <location>
        <begin position="281"/>
        <end position="300"/>
    </location>
</feature>
<evidence type="ECO:0000256" key="7">
    <source>
        <dbReference type="ARBA" id="ARBA00023054"/>
    </source>
</evidence>
<evidence type="ECO:0000313" key="12">
    <source>
        <dbReference type="EMBL" id="KAK9789366.1"/>
    </source>
</evidence>
<protein>
    <recommendedName>
        <fullName evidence="11">t-SNARE coiled-coil homology domain-containing protein</fullName>
    </recommendedName>
</protein>
<comment type="subcellular location">
    <subcellularLocation>
        <location evidence="1">Membrane</location>
        <topology evidence="1">Single-pass type IV membrane protein</topology>
    </subcellularLocation>
</comment>
<dbReference type="GO" id="GO:0006890">
    <property type="term" value="P:retrograde vesicle-mediated transport, Golgi to endoplasmic reticulum"/>
    <property type="evidence" value="ECO:0007669"/>
    <property type="project" value="TreeGrafter"/>
</dbReference>
<organism evidence="12 13">
    <name type="scientific">Symbiochloris irregularis</name>
    <dbReference type="NCBI Taxonomy" id="706552"/>
    <lineage>
        <taxon>Eukaryota</taxon>
        <taxon>Viridiplantae</taxon>
        <taxon>Chlorophyta</taxon>
        <taxon>core chlorophytes</taxon>
        <taxon>Trebouxiophyceae</taxon>
        <taxon>Trebouxiales</taxon>
        <taxon>Trebouxiaceae</taxon>
        <taxon>Symbiochloris</taxon>
    </lineage>
</organism>
<keyword evidence="3" id="KW-0813">Transport</keyword>
<reference evidence="12 13" key="1">
    <citation type="journal article" date="2024" name="Nat. Commun.">
        <title>Phylogenomics reveals the evolutionary origins of lichenization in chlorophyte algae.</title>
        <authorList>
            <person name="Puginier C."/>
            <person name="Libourel C."/>
            <person name="Otte J."/>
            <person name="Skaloud P."/>
            <person name="Haon M."/>
            <person name="Grisel S."/>
            <person name="Petersen M."/>
            <person name="Berrin J.G."/>
            <person name="Delaux P.M."/>
            <person name="Dal Grande F."/>
            <person name="Keller J."/>
        </authorList>
    </citation>
    <scope>NUCLEOTIDE SEQUENCE [LARGE SCALE GENOMIC DNA]</scope>
    <source>
        <strain evidence="12 13">SAG 2036</strain>
    </source>
</reference>
<sequence>MGVDQTQVLWERAQAHAKAGAVDEARLEQLRSAQILRSFAARSNFTDVALQVAQNVENLTAYVQQNRRDYVQPGRLSEVERDRVEAQVGDFIRTCKQNIVKLQDSVAAERASLSTDTVAHRLGVALVLSERLQLVGAAFDRARMLRYQQKQQQQRDLQRRQKHVRLSPTKPTFSSPTQNGLHTSYGNPAADSPPSALQEQALAQESAALMAELESVGKGAFQVESTMHELATLNQMFASQIVQQAEQIELLYNQAVDATANVDRGNVHLKKAIRMNTSARWYMFYILIIAALCLLFIDWYSS</sequence>
<accession>A0AAW1NLW9</accession>
<comment type="caution">
    <text evidence="12">The sequence shown here is derived from an EMBL/GenBank/DDBJ whole genome shotgun (WGS) entry which is preliminary data.</text>
</comment>
<evidence type="ECO:0000256" key="6">
    <source>
        <dbReference type="ARBA" id="ARBA00022989"/>
    </source>
</evidence>
<evidence type="ECO:0000256" key="5">
    <source>
        <dbReference type="ARBA" id="ARBA00022927"/>
    </source>
</evidence>
<comment type="similarity">
    <text evidence="2">Belongs to the syntaxin family.</text>
</comment>
<dbReference type="GO" id="GO:0015031">
    <property type="term" value="P:protein transport"/>
    <property type="evidence" value="ECO:0007669"/>
    <property type="project" value="UniProtKB-KW"/>
</dbReference>
<evidence type="ECO:0000256" key="8">
    <source>
        <dbReference type="ARBA" id="ARBA00023136"/>
    </source>
</evidence>
<keyword evidence="8 10" id="KW-0472">Membrane</keyword>
<dbReference type="SMART" id="SM00397">
    <property type="entry name" value="t_SNARE"/>
    <property type="match status" value="1"/>
</dbReference>
<dbReference type="Proteomes" id="UP001465755">
    <property type="component" value="Unassembled WGS sequence"/>
</dbReference>
<dbReference type="PANTHER" id="PTHR15959:SF0">
    <property type="entry name" value="SYNTAXIN-18"/>
    <property type="match status" value="1"/>
</dbReference>
<feature type="compositionally biased region" description="Polar residues" evidence="9">
    <location>
        <begin position="169"/>
        <end position="186"/>
    </location>
</feature>
<feature type="region of interest" description="Disordered" evidence="9">
    <location>
        <begin position="150"/>
        <end position="197"/>
    </location>
</feature>
<dbReference type="EMBL" id="JALJOQ010000210">
    <property type="protein sequence ID" value="KAK9789366.1"/>
    <property type="molecule type" value="Genomic_DNA"/>
</dbReference>
<dbReference type="Pfam" id="PF05739">
    <property type="entry name" value="SNARE"/>
    <property type="match status" value="1"/>
</dbReference>
<evidence type="ECO:0000259" key="11">
    <source>
        <dbReference type="SMART" id="SM00397"/>
    </source>
</evidence>
<keyword evidence="4 10" id="KW-0812">Transmembrane</keyword>
<evidence type="ECO:0000256" key="9">
    <source>
        <dbReference type="SAM" id="MobiDB-lite"/>
    </source>
</evidence>
<keyword evidence="6 10" id="KW-1133">Transmembrane helix</keyword>
<feature type="domain" description="T-SNARE coiled-coil homology" evidence="11">
    <location>
        <begin position="205"/>
        <end position="272"/>
    </location>
</feature>
<name>A0AAW1NLW9_9CHLO</name>
<evidence type="ECO:0000256" key="1">
    <source>
        <dbReference type="ARBA" id="ARBA00004211"/>
    </source>
</evidence>
<dbReference type="PANTHER" id="PTHR15959">
    <property type="entry name" value="SYNTAXIN-18"/>
    <property type="match status" value="1"/>
</dbReference>
<dbReference type="Gene3D" id="1.20.5.110">
    <property type="match status" value="1"/>
</dbReference>